<sequence>MPGVPLRYPWRGSLTWPLKGDPRRYSTFPPYRDGHPLEGIGGKVVDCTKAFFVKLFCIVRLLLWNFPAGLIIGTVAGIFVCRNGHIKVLEPGLGRDHVQVSEAHGGGYVVDILGVGHLECLLICRADLGVRGQLWWNRSDPQPGPDLASEQHSCHDFHALQGLIERRQIPQQIPAGYYLQPRPYQILDTEPWS</sequence>
<dbReference type="eggNOG" id="ENOG502RKCR">
    <property type="taxonomic scope" value="Eukaryota"/>
</dbReference>
<dbReference type="Proteomes" id="UP000006039">
    <property type="component" value="Unassembled WGS sequence"/>
</dbReference>
<reference evidence="2" key="3">
    <citation type="submission" date="2010-09" db="EMBL/GenBank/DDBJ databases">
        <title>Annotation of Gaeumannomyces graminis var. tritici R3-111a-1.</title>
        <authorList>
            <consortium name="The Broad Institute Genome Sequencing Platform"/>
            <person name="Ma L.-J."/>
            <person name="Dead R."/>
            <person name="Young S.K."/>
            <person name="Zeng Q."/>
            <person name="Gargeya S."/>
            <person name="Fitzgerald M."/>
            <person name="Haas B."/>
            <person name="Abouelleil A."/>
            <person name="Alvarado L."/>
            <person name="Arachchi H.M."/>
            <person name="Berlin A."/>
            <person name="Brown A."/>
            <person name="Chapman S.B."/>
            <person name="Chen Z."/>
            <person name="Dunbar C."/>
            <person name="Freedman E."/>
            <person name="Gearin G."/>
            <person name="Gellesch M."/>
            <person name="Goldberg J."/>
            <person name="Griggs A."/>
            <person name="Gujja S."/>
            <person name="Heiman D."/>
            <person name="Howarth C."/>
            <person name="Larson L."/>
            <person name="Lui A."/>
            <person name="MacDonald P.J.P."/>
            <person name="Mehta T."/>
            <person name="Montmayeur A."/>
            <person name="Murphy C."/>
            <person name="Neiman D."/>
            <person name="Pearson M."/>
            <person name="Priest M."/>
            <person name="Roberts A."/>
            <person name="Saif S."/>
            <person name="Shea T."/>
            <person name="Shenoy N."/>
            <person name="Sisk P."/>
            <person name="Stolte C."/>
            <person name="Sykes S."/>
            <person name="Yandava C."/>
            <person name="Wortman J."/>
            <person name="Nusbaum C."/>
            <person name="Birren B."/>
        </authorList>
    </citation>
    <scope>NUCLEOTIDE SEQUENCE</scope>
    <source>
        <strain evidence="2">R3-111a-1</strain>
    </source>
</reference>
<dbReference type="AlphaFoldDB" id="J3NGH4"/>
<dbReference type="OrthoDB" id="5222170at2759"/>
<dbReference type="STRING" id="644352.J3NGH4"/>
<feature type="transmembrane region" description="Helical" evidence="1">
    <location>
        <begin position="61"/>
        <end position="81"/>
    </location>
</feature>
<reference evidence="3" key="5">
    <citation type="submission" date="2018-04" db="UniProtKB">
        <authorList>
            <consortium name="EnsemblFungi"/>
        </authorList>
    </citation>
    <scope>IDENTIFICATION</scope>
    <source>
        <strain evidence="3">R3-111a-1</strain>
    </source>
</reference>
<dbReference type="EnsemblFungi" id="EJT80364">
    <property type="protein sequence ID" value="EJT80364"/>
    <property type="gene ID" value="GGTG_00364"/>
</dbReference>
<reference evidence="2" key="2">
    <citation type="submission" date="2010-07" db="EMBL/GenBank/DDBJ databases">
        <authorList>
            <consortium name="The Broad Institute Genome Sequencing Platform"/>
            <consortium name="Broad Institute Genome Sequencing Center for Infectious Disease"/>
            <person name="Ma L.-J."/>
            <person name="Dead R."/>
            <person name="Young S."/>
            <person name="Zeng Q."/>
            <person name="Koehrsen M."/>
            <person name="Alvarado L."/>
            <person name="Berlin A."/>
            <person name="Chapman S.B."/>
            <person name="Chen Z."/>
            <person name="Freedman E."/>
            <person name="Gellesch M."/>
            <person name="Goldberg J."/>
            <person name="Griggs A."/>
            <person name="Gujja S."/>
            <person name="Heilman E.R."/>
            <person name="Heiman D."/>
            <person name="Hepburn T."/>
            <person name="Howarth C."/>
            <person name="Jen D."/>
            <person name="Larson L."/>
            <person name="Mehta T."/>
            <person name="Neiman D."/>
            <person name="Pearson M."/>
            <person name="Roberts A."/>
            <person name="Saif S."/>
            <person name="Shea T."/>
            <person name="Shenoy N."/>
            <person name="Sisk P."/>
            <person name="Stolte C."/>
            <person name="Sykes S."/>
            <person name="Walk T."/>
            <person name="White J."/>
            <person name="Yandava C."/>
            <person name="Haas B."/>
            <person name="Nusbaum C."/>
            <person name="Birren B."/>
        </authorList>
    </citation>
    <scope>NUCLEOTIDE SEQUENCE</scope>
    <source>
        <strain evidence="2">R3-111a-1</strain>
    </source>
</reference>
<reference evidence="4" key="1">
    <citation type="submission" date="2010-07" db="EMBL/GenBank/DDBJ databases">
        <title>The genome sequence of Gaeumannomyces graminis var. tritici strain R3-111a-1.</title>
        <authorList>
            <consortium name="The Broad Institute Genome Sequencing Platform"/>
            <person name="Ma L.-J."/>
            <person name="Dead R."/>
            <person name="Young S."/>
            <person name="Zeng Q."/>
            <person name="Koehrsen M."/>
            <person name="Alvarado L."/>
            <person name="Berlin A."/>
            <person name="Chapman S.B."/>
            <person name="Chen Z."/>
            <person name="Freedman E."/>
            <person name="Gellesch M."/>
            <person name="Goldberg J."/>
            <person name="Griggs A."/>
            <person name="Gujja S."/>
            <person name="Heilman E.R."/>
            <person name="Heiman D."/>
            <person name="Hepburn T."/>
            <person name="Howarth C."/>
            <person name="Jen D."/>
            <person name="Larson L."/>
            <person name="Mehta T."/>
            <person name="Neiman D."/>
            <person name="Pearson M."/>
            <person name="Roberts A."/>
            <person name="Saif S."/>
            <person name="Shea T."/>
            <person name="Shenoy N."/>
            <person name="Sisk P."/>
            <person name="Stolte C."/>
            <person name="Sykes S."/>
            <person name="Walk T."/>
            <person name="White J."/>
            <person name="Yandava C."/>
            <person name="Haas B."/>
            <person name="Nusbaum C."/>
            <person name="Birren B."/>
        </authorList>
    </citation>
    <scope>NUCLEOTIDE SEQUENCE [LARGE SCALE GENOMIC DNA]</scope>
    <source>
        <strain evidence="4">R3-111a-1</strain>
    </source>
</reference>
<evidence type="ECO:0000313" key="3">
    <source>
        <dbReference type="EnsemblFungi" id="EJT80364"/>
    </source>
</evidence>
<dbReference type="EMBL" id="GL385395">
    <property type="protein sequence ID" value="EJT80364.1"/>
    <property type="molecule type" value="Genomic_DNA"/>
</dbReference>
<evidence type="ECO:0000313" key="2">
    <source>
        <dbReference type="EMBL" id="EJT80364.1"/>
    </source>
</evidence>
<name>J3NGH4_GAET3</name>
<organism evidence="2">
    <name type="scientific">Gaeumannomyces tritici (strain R3-111a-1)</name>
    <name type="common">Wheat and barley take-all root rot fungus</name>
    <name type="synonym">Gaeumannomyces graminis var. tritici</name>
    <dbReference type="NCBI Taxonomy" id="644352"/>
    <lineage>
        <taxon>Eukaryota</taxon>
        <taxon>Fungi</taxon>
        <taxon>Dikarya</taxon>
        <taxon>Ascomycota</taxon>
        <taxon>Pezizomycotina</taxon>
        <taxon>Sordariomycetes</taxon>
        <taxon>Sordariomycetidae</taxon>
        <taxon>Magnaporthales</taxon>
        <taxon>Magnaporthaceae</taxon>
        <taxon>Gaeumannomyces</taxon>
    </lineage>
</organism>
<keyword evidence="1" id="KW-1133">Transmembrane helix</keyword>
<dbReference type="RefSeq" id="XP_009216373.1">
    <property type="nucleotide sequence ID" value="XM_009218109.1"/>
</dbReference>
<gene>
    <name evidence="3" type="primary">20340822</name>
    <name evidence="2" type="ORF">GGTG_00364</name>
</gene>
<reference evidence="3" key="4">
    <citation type="journal article" date="2015" name="G3 (Bethesda)">
        <title>Genome sequences of three phytopathogenic species of the Magnaporthaceae family of fungi.</title>
        <authorList>
            <person name="Okagaki L.H."/>
            <person name="Nunes C.C."/>
            <person name="Sailsbery J."/>
            <person name="Clay B."/>
            <person name="Brown D."/>
            <person name="John T."/>
            <person name="Oh Y."/>
            <person name="Young N."/>
            <person name="Fitzgerald M."/>
            <person name="Haas B.J."/>
            <person name="Zeng Q."/>
            <person name="Young S."/>
            <person name="Adiconis X."/>
            <person name="Fan L."/>
            <person name="Levin J.Z."/>
            <person name="Mitchell T.K."/>
            <person name="Okubara P.A."/>
            <person name="Farman M.L."/>
            <person name="Kohn L.M."/>
            <person name="Birren B."/>
            <person name="Ma L.-J."/>
            <person name="Dean R.A."/>
        </authorList>
    </citation>
    <scope>NUCLEOTIDE SEQUENCE</scope>
    <source>
        <strain evidence="3">R3-111a-1</strain>
    </source>
</reference>
<protein>
    <submittedName>
        <fullName evidence="2 3">Uncharacterized protein</fullName>
    </submittedName>
</protein>
<keyword evidence="4" id="KW-1185">Reference proteome</keyword>
<dbReference type="HOGENOM" id="CLU_090720_0_0_1"/>
<accession>J3NGH4</accession>
<evidence type="ECO:0000313" key="4">
    <source>
        <dbReference type="Proteomes" id="UP000006039"/>
    </source>
</evidence>
<keyword evidence="1" id="KW-0812">Transmembrane</keyword>
<evidence type="ECO:0000256" key="1">
    <source>
        <dbReference type="SAM" id="Phobius"/>
    </source>
</evidence>
<dbReference type="GeneID" id="20340822"/>
<dbReference type="VEuPathDB" id="FungiDB:GGTG_00364"/>
<proteinExistence type="predicted"/>
<keyword evidence="1" id="KW-0472">Membrane</keyword>